<sequence>MALALRTHELIVVAFEMSSANLLFTVNLWESVAQTLFRRSAGPWSPELAYLEGSIEVNLPGSPMQLQLISGSDAPPLHILLPSLERRVMEAQELPFGASRGKVSNRISELWKKLGESHQASERAPELDALQNCSLAESASSRLCYYKAGDEHLLEIATNAHPFGVVLEVVPPDEFATAIREAYQMLSSRVLFEVERTP</sequence>
<accession>A0A923S514</accession>
<name>A0A923S514_9BURK</name>
<dbReference type="EMBL" id="JACORU010000014">
    <property type="protein sequence ID" value="MBC5768095.1"/>
    <property type="molecule type" value="Genomic_DNA"/>
</dbReference>
<keyword evidence="2" id="KW-1185">Reference proteome</keyword>
<evidence type="ECO:0000313" key="1">
    <source>
        <dbReference type="EMBL" id="MBC5768095.1"/>
    </source>
</evidence>
<dbReference type="AlphaFoldDB" id="A0A923S514"/>
<evidence type="ECO:0000313" key="2">
    <source>
        <dbReference type="Proteomes" id="UP000596827"/>
    </source>
</evidence>
<gene>
    <name evidence="1" type="ORF">H8R02_26765</name>
</gene>
<dbReference type="RefSeq" id="WP_187084578.1">
    <property type="nucleotide sequence ID" value="NZ_JACORU010000014.1"/>
</dbReference>
<reference evidence="1" key="1">
    <citation type="submission" date="2020-08" db="EMBL/GenBank/DDBJ databases">
        <title>Ramlibacter sp. GTP1 16S ribosomal RNA gene genome sequencing and assembly.</title>
        <authorList>
            <person name="Kang M."/>
        </authorList>
    </citation>
    <scope>NUCLEOTIDE SEQUENCE</scope>
    <source>
        <strain evidence="1">GTP1</strain>
    </source>
</reference>
<dbReference type="Proteomes" id="UP000596827">
    <property type="component" value="Unassembled WGS sequence"/>
</dbReference>
<organism evidence="1 2">
    <name type="scientific">Ramlibacter albus</name>
    <dbReference type="NCBI Taxonomy" id="2079448"/>
    <lineage>
        <taxon>Bacteria</taxon>
        <taxon>Pseudomonadati</taxon>
        <taxon>Pseudomonadota</taxon>
        <taxon>Betaproteobacteria</taxon>
        <taxon>Burkholderiales</taxon>
        <taxon>Comamonadaceae</taxon>
        <taxon>Ramlibacter</taxon>
    </lineage>
</organism>
<comment type="caution">
    <text evidence="1">The sequence shown here is derived from an EMBL/GenBank/DDBJ whole genome shotgun (WGS) entry which is preliminary data.</text>
</comment>
<protein>
    <submittedName>
        <fullName evidence="1">Uncharacterized protein</fullName>
    </submittedName>
</protein>
<proteinExistence type="predicted"/>